<keyword evidence="2" id="KW-1185">Reference proteome</keyword>
<comment type="caution">
    <text evidence="1">The sequence shown here is derived from an EMBL/GenBank/DDBJ whole genome shotgun (WGS) entry which is preliminary data.</text>
</comment>
<evidence type="ECO:0000313" key="1">
    <source>
        <dbReference type="EMBL" id="EMA42638.1"/>
    </source>
</evidence>
<dbReference type="InParanoid" id="M0MBB3"/>
<dbReference type="AlphaFoldDB" id="M0MBB3"/>
<gene>
    <name evidence="1" type="ORF">C449_15888</name>
</gene>
<accession>M0MBB3</accession>
<evidence type="ECO:0000313" key="2">
    <source>
        <dbReference type="Proteomes" id="UP000011669"/>
    </source>
</evidence>
<reference evidence="1 2" key="1">
    <citation type="journal article" date="2014" name="PLoS Genet.">
        <title>Phylogenetically driven sequencing of extremely halophilic archaea reveals strategies for static and dynamic osmo-response.</title>
        <authorList>
            <person name="Becker E.A."/>
            <person name="Seitzer P.M."/>
            <person name="Tritt A."/>
            <person name="Larsen D."/>
            <person name="Krusor M."/>
            <person name="Yao A.I."/>
            <person name="Wu D."/>
            <person name="Madern D."/>
            <person name="Eisen J.A."/>
            <person name="Darling A.E."/>
            <person name="Facciotti M.T."/>
        </authorList>
    </citation>
    <scope>NUCLEOTIDE SEQUENCE [LARGE SCALE GENOMIC DNA]</scope>
    <source>
        <strain evidence="1 2">DSM 5350</strain>
    </source>
</reference>
<dbReference type="EMBL" id="AOMD01000033">
    <property type="protein sequence ID" value="EMA42638.1"/>
    <property type="molecule type" value="Genomic_DNA"/>
</dbReference>
<organism evidence="1 2">
    <name type="scientific">Halococcus saccharolyticus DSM 5350</name>
    <dbReference type="NCBI Taxonomy" id="1227455"/>
    <lineage>
        <taxon>Archaea</taxon>
        <taxon>Methanobacteriati</taxon>
        <taxon>Methanobacteriota</taxon>
        <taxon>Stenosarchaea group</taxon>
        <taxon>Halobacteria</taxon>
        <taxon>Halobacteriales</taxon>
        <taxon>Halococcaceae</taxon>
        <taxon>Halococcus</taxon>
    </lineage>
</organism>
<dbReference type="PATRIC" id="fig|1227455.4.peg.3228"/>
<sequence>MSLATGTDQPALPTVIGNVLSDARPGGLDRQVLVERVAEISGATMDDVEEVLQGELERGAVYRLDSEIKRTPSGGKGFGGDSR</sequence>
<dbReference type="STRING" id="1227455.C449_15888"/>
<dbReference type="Proteomes" id="UP000011669">
    <property type="component" value="Unassembled WGS sequence"/>
</dbReference>
<dbReference type="RefSeq" id="WP_006079031.1">
    <property type="nucleotide sequence ID" value="NZ_AOMD01000033.1"/>
</dbReference>
<name>M0MBB3_9EURY</name>
<protein>
    <submittedName>
        <fullName evidence="1">Uncharacterized protein</fullName>
    </submittedName>
</protein>
<proteinExistence type="predicted"/>